<comment type="caution">
    <text evidence="5">Lacks conserved residue(s) required for the propagation of feature annotation.</text>
</comment>
<accession>A0A9D4I511</accession>
<protein>
    <submittedName>
        <fullName evidence="8">Uncharacterized protein</fullName>
    </submittedName>
</protein>
<dbReference type="GO" id="GO:0004888">
    <property type="term" value="F:transmembrane signaling receptor activity"/>
    <property type="evidence" value="ECO:0007669"/>
    <property type="project" value="InterPro"/>
</dbReference>
<evidence type="ECO:0000256" key="1">
    <source>
        <dbReference type="ARBA" id="ARBA00004141"/>
    </source>
</evidence>
<evidence type="ECO:0000256" key="4">
    <source>
        <dbReference type="ARBA" id="ARBA00023136"/>
    </source>
</evidence>
<feature type="transmembrane region" description="Helical" evidence="5">
    <location>
        <begin position="228"/>
        <end position="251"/>
    </location>
</feature>
<evidence type="ECO:0000256" key="5">
    <source>
        <dbReference type="RuleBase" id="RU000687"/>
    </source>
</evidence>
<comment type="caution">
    <text evidence="8">The sequence shown here is derived from an EMBL/GenBank/DDBJ whole genome shotgun (WGS) entry which is preliminary data.</text>
</comment>
<evidence type="ECO:0000256" key="3">
    <source>
        <dbReference type="ARBA" id="ARBA00022989"/>
    </source>
</evidence>
<comment type="subcellular location">
    <subcellularLocation>
        <location evidence="1">Membrane</location>
        <topology evidence="1">Multi-pass membrane protein</topology>
    </subcellularLocation>
</comment>
<dbReference type="SUPFAM" id="SSF90112">
    <property type="entry name" value="Neurotransmitter-gated ion-channel transmembrane pore"/>
    <property type="match status" value="1"/>
</dbReference>
<dbReference type="PROSITE" id="PS00236">
    <property type="entry name" value="NEUROTR_ION_CHANNEL"/>
    <property type="match status" value="1"/>
</dbReference>
<sequence>MKTVWILGCGILIGSWFLVEGTMSKLYINLTTGYNKLLLPVKDHRSQVNVSIQSYLASINSFDEINGEIALTWLFTLEWTEERMSWNPDDFDNITSFALSARDIWHPRLLLQQSAGSIQELGSIENSLRIFYNGIVRWATGNVFEIVCSVDVMFFPFDKQICRISFIDPSYGLSELVIVHVGNAVDMSKFAKNSQWTYIAGNVLSGSNIGNVPYLEIELHLGRRSEFYIVYIIIPVTLLGAINNFVFLLPASSGERSSVAITVFLSFVVYLEIVNRNTPQSSDPMAFIYYYLMFLMMYSSTVFFFCIMALRIHDRKGNIPLCIQKFVLYTQKRPCCKRRSNSVSDDAVVKIHPTLEDHNNTEQHDQSKQSCSDTVSECCGVTSEITWTDVGNLFDEISAKTLNAIFWTFSIITIVQLYNNSYVIYLT</sequence>
<evidence type="ECO:0000259" key="7">
    <source>
        <dbReference type="Pfam" id="PF02932"/>
    </source>
</evidence>
<keyword evidence="2 5" id="KW-0812">Transmembrane</keyword>
<organism evidence="8 9">
    <name type="scientific">Dreissena polymorpha</name>
    <name type="common">Zebra mussel</name>
    <name type="synonym">Mytilus polymorpha</name>
    <dbReference type="NCBI Taxonomy" id="45954"/>
    <lineage>
        <taxon>Eukaryota</taxon>
        <taxon>Metazoa</taxon>
        <taxon>Spiralia</taxon>
        <taxon>Lophotrochozoa</taxon>
        <taxon>Mollusca</taxon>
        <taxon>Bivalvia</taxon>
        <taxon>Autobranchia</taxon>
        <taxon>Heteroconchia</taxon>
        <taxon>Euheterodonta</taxon>
        <taxon>Imparidentia</taxon>
        <taxon>Neoheterodontei</taxon>
        <taxon>Myida</taxon>
        <taxon>Dreissenoidea</taxon>
        <taxon>Dreissenidae</taxon>
        <taxon>Dreissena</taxon>
    </lineage>
</organism>
<evidence type="ECO:0000259" key="6">
    <source>
        <dbReference type="Pfam" id="PF02931"/>
    </source>
</evidence>
<dbReference type="Pfam" id="PF02931">
    <property type="entry name" value="Neur_chan_LBD"/>
    <property type="match status" value="1"/>
</dbReference>
<feature type="domain" description="Neurotransmitter-gated ion-channel transmembrane" evidence="7">
    <location>
        <begin position="232"/>
        <end position="367"/>
    </location>
</feature>
<keyword evidence="5" id="KW-0407">Ion channel</keyword>
<dbReference type="InterPro" id="IPR006201">
    <property type="entry name" value="Neur_channel"/>
</dbReference>
<dbReference type="EMBL" id="JAIWYP010000010">
    <property type="protein sequence ID" value="KAH3748450.1"/>
    <property type="molecule type" value="Genomic_DNA"/>
</dbReference>
<proteinExistence type="inferred from homology"/>
<feature type="transmembrane region" description="Helical" evidence="5">
    <location>
        <begin position="258"/>
        <end position="275"/>
    </location>
</feature>
<dbReference type="PRINTS" id="PR00252">
    <property type="entry name" value="NRIONCHANNEL"/>
</dbReference>
<dbReference type="CDD" id="cd19051">
    <property type="entry name" value="LGIC_TM_cation"/>
    <property type="match status" value="1"/>
</dbReference>
<evidence type="ECO:0000313" key="8">
    <source>
        <dbReference type="EMBL" id="KAH3748450.1"/>
    </source>
</evidence>
<dbReference type="AlphaFoldDB" id="A0A9D4I511"/>
<feature type="transmembrane region" description="Helical" evidence="5">
    <location>
        <begin position="287"/>
        <end position="310"/>
    </location>
</feature>
<evidence type="ECO:0000256" key="2">
    <source>
        <dbReference type="ARBA" id="ARBA00022692"/>
    </source>
</evidence>
<dbReference type="GO" id="GO:0016020">
    <property type="term" value="C:membrane"/>
    <property type="evidence" value="ECO:0007669"/>
    <property type="project" value="UniProtKB-SubCell"/>
</dbReference>
<keyword evidence="3 5" id="KW-1133">Transmembrane helix</keyword>
<reference evidence="8" key="2">
    <citation type="submission" date="2020-11" db="EMBL/GenBank/DDBJ databases">
        <authorList>
            <person name="McCartney M.A."/>
            <person name="Auch B."/>
            <person name="Kono T."/>
            <person name="Mallez S."/>
            <person name="Becker A."/>
            <person name="Gohl D.M."/>
            <person name="Silverstein K.A.T."/>
            <person name="Koren S."/>
            <person name="Bechman K.B."/>
            <person name="Herman A."/>
            <person name="Abrahante J.E."/>
            <person name="Garbe J."/>
        </authorList>
    </citation>
    <scope>NUCLEOTIDE SEQUENCE</scope>
    <source>
        <strain evidence="8">Duluth1</strain>
        <tissue evidence="8">Whole animal</tissue>
    </source>
</reference>
<dbReference type="InterPro" id="IPR006202">
    <property type="entry name" value="Neur_chan_lig-bd"/>
</dbReference>
<comment type="similarity">
    <text evidence="5">Belongs to the ligand-gated ion channel (TC 1.A.9) family.</text>
</comment>
<dbReference type="Gene3D" id="2.70.170.10">
    <property type="entry name" value="Neurotransmitter-gated ion-channel ligand-binding domain"/>
    <property type="match status" value="1"/>
</dbReference>
<feature type="domain" description="Neurotransmitter-gated ion-channel ligand-binding" evidence="6">
    <location>
        <begin position="25"/>
        <end position="224"/>
    </location>
</feature>
<reference evidence="8" key="1">
    <citation type="journal article" date="2019" name="bioRxiv">
        <title>The Genome of the Zebra Mussel, Dreissena polymorpha: A Resource for Invasive Species Research.</title>
        <authorList>
            <person name="McCartney M.A."/>
            <person name="Auch B."/>
            <person name="Kono T."/>
            <person name="Mallez S."/>
            <person name="Zhang Y."/>
            <person name="Obille A."/>
            <person name="Becker A."/>
            <person name="Abrahante J.E."/>
            <person name="Garbe J."/>
            <person name="Badalamenti J.P."/>
            <person name="Herman A."/>
            <person name="Mangelson H."/>
            <person name="Liachko I."/>
            <person name="Sullivan S."/>
            <person name="Sone E.D."/>
            <person name="Koren S."/>
            <person name="Silverstein K.A.T."/>
            <person name="Beckman K.B."/>
            <person name="Gohl D.M."/>
        </authorList>
    </citation>
    <scope>NUCLEOTIDE SEQUENCE</scope>
    <source>
        <strain evidence="8">Duluth1</strain>
        <tissue evidence="8">Whole animal</tissue>
    </source>
</reference>
<dbReference type="Proteomes" id="UP000828390">
    <property type="component" value="Unassembled WGS sequence"/>
</dbReference>
<dbReference type="Gene3D" id="1.20.58.390">
    <property type="entry name" value="Neurotransmitter-gated ion-channel transmembrane domain"/>
    <property type="match status" value="1"/>
</dbReference>
<dbReference type="InterPro" id="IPR036719">
    <property type="entry name" value="Neuro-gated_channel_TM_sf"/>
</dbReference>
<dbReference type="SUPFAM" id="SSF63712">
    <property type="entry name" value="Nicotinic receptor ligand binding domain-like"/>
    <property type="match status" value="1"/>
</dbReference>
<dbReference type="InterPro" id="IPR036734">
    <property type="entry name" value="Neur_chan_lig-bd_sf"/>
</dbReference>
<dbReference type="FunFam" id="2.70.170.10:FF:000028">
    <property type="entry name" value="AcetylCholine Receptor"/>
    <property type="match status" value="1"/>
</dbReference>
<keyword evidence="5" id="KW-0813">Transport</keyword>
<evidence type="ECO:0000313" key="9">
    <source>
        <dbReference type="Proteomes" id="UP000828390"/>
    </source>
</evidence>
<keyword evidence="9" id="KW-1185">Reference proteome</keyword>
<dbReference type="GO" id="GO:0005230">
    <property type="term" value="F:extracellular ligand-gated monoatomic ion channel activity"/>
    <property type="evidence" value="ECO:0007669"/>
    <property type="project" value="InterPro"/>
</dbReference>
<dbReference type="InterPro" id="IPR018000">
    <property type="entry name" value="Neurotransmitter_ion_chnl_CS"/>
</dbReference>
<dbReference type="InterPro" id="IPR006029">
    <property type="entry name" value="Neurotrans-gated_channel_TM"/>
</dbReference>
<keyword evidence="4 5" id="KW-0472">Membrane</keyword>
<dbReference type="CDD" id="cd18989">
    <property type="entry name" value="LGIC_ECD_cation"/>
    <property type="match status" value="1"/>
</dbReference>
<gene>
    <name evidence="8" type="ORF">DPMN_182896</name>
</gene>
<dbReference type="Pfam" id="PF02932">
    <property type="entry name" value="Neur_chan_memb"/>
    <property type="match status" value="1"/>
</dbReference>
<dbReference type="PANTHER" id="PTHR18945">
    <property type="entry name" value="NEUROTRANSMITTER GATED ION CHANNEL"/>
    <property type="match status" value="1"/>
</dbReference>
<name>A0A9D4I511_DREPO</name>
<keyword evidence="5" id="KW-0406">Ion transport</keyword>
<dbReference type="InterPro" id="IPR038050">
    <property type="entry name" value="Neuro_actylchol_rec"/>
</dbReference>